<gene>
    <name evidence="1" type="ORF">ADICYQ_1712</name>
</gene>
<name>S7VI87_9BACT</name>
<evidence type="ECO:0000313" key="2">
    <source>
        <dbReference type="Proteomes" id="UP000014974"/>
    </source>
</evidence>
<sequence>MLSIFSSNALEKLACANRLSENSNEEIIRIEKKLKALI</sequence>
<evidence type="ECO:0000313" key="1">
    <source>
        <dbReference type="EMBL" id="EPR69212.1"/>
    </source>
</evidence>
<proteinExistence type="predicted"/>
<protein>
    <submittedName>
        <fullName evidence="1">Uncharacterized protein</fullName>
    </submittedName>
</protein>
<comment type="caution">
    <text evidence="1">The sequence shown here is derived from an EMBL/GenBank/DDBJ whole genome shotgun (WGS) entry which is preliminary data.</text>
</comment>
<dbReference type="Proteomes" id="UP000014974">
    <property type="component" value="Unassembled WGS sequence"/>
</dbReference>
<accession>S7VI87</accession>
<reference evidence="1 2" key="1">
    <citation type="journal article" date="2013" name="Genome Announc.">
        <title>Draft Genome Sequence of Cyclobacterium qasimii Strain M12-11BT, Isolated from Arctic Marine Sediment.</title>
        <authorList>
            <person name="Shivaji S."/>
            <person name="Ara S."/>
            <person name="Singh A."/>
            <person name="Kumar Pinnaka A."/>
        </authorList>
    </citation>
    <scope>NUCLEOTIDE SEQUENCE [LARGE SCALE GENOMIC DNA]</scope>
    <source>
        <strain evidence="1 2">M12-11B</strain>
    </source>
</reference>
<dbReference type="STRING" id="641524.ADICYQ_1712"/>
<dbReference type="AlphaFoldDB" id="S7VI87"/>
<dbReference type="EMBL" id="ATNM01000071">
    <property type="protein sequence ID" value="EPR69212.1"/>
    <property type="molecule type" value="Genomic_DNA"/>
</dbReference>
<organism evidence="1 2">
    <name type="scientific">Cyclobacterium qasimii M12-11B</name>
    <dbReference type="NCBI Taxonomy" id="641524"/>
    <lineage>
        <taxon>Bacteria</taxon>
        <taxon>Pseudomonadati</taxon>
        <taxon>Bacteroidota</taxon>
        <taxon>Cytophagia</taxon>
        <taxon>Cytophagales</taxon>
        <taxon>Cyclobacteriaceae</taxon>
        <taxon>Cyclobacterium</taxon>
    </lineage>
</organism>